<organism evidence="2 3">
    <name type="scientific">Canis lupus dingo</name>
    <name type="common">dingo</name>
    <dbReference type="NCBI Taxonomy" id="286419"/>
    <lineage>
        <taxon>Eukaryota</taxon>
        <taxon>Metazoa</taxon>
        <taxon>Chordata</taxon>
        <taxon>Craniata</taxon>
        <taxon>Vertebrata</taxon>
        <taxon>Euteleostomi</taxon>
        <taxon>Mammalia</taxon>
        <taxon>Eutheria</taxon>
        <taxon>Laurasiatheria</taxon>
        <taxon>Carnivora</taxon>
        <taxon>Caniformia</taxon>
        <taxon>Canidae</taxon>
        <taxon>Canis</taxon>
    </lineage>
</organism>
<dbReference type="Ensembl" id="ENSCAFT00020038701.1">
    <property type="protein sequence ID" value="ENSCAFP00020033550.1"/>
    <property type="gene ID" value="ENSCAFG00020026045.1"/>
</dbReference>
<sequence length="62" mass="7128">MGVNDLWQILEPVKQHIHLHHLCGKTIAVDLSLWVCEAQTVKKMIGTVMKPHLRYIIKVLSI</sequence>
<dbReference type="GO" id="GO:0000400">
    <property type="term" value="F:four-way junction DNA binding"/>
    <property type="evidence" value="ECO:0007669"/>
    <property type="project" value="TreeGrafter"/>
</dbReference>
<dbReference type="InterPro" id="IPR006085">
    <property type="entry name" value="XPG_DNA_repair_N"/>
</dbReference>
<dbReference type="SUPFAM" id="SSF88723">
    <property type="entry name" value="PIN domain-like"/>
    <property type="match status" value="1"/>
</dbReference>
<evidence type="ECO:0000259" key="1">
    <source>
        <dbReference type="Pfam" id="PF00752"/>
    </source>
</evidence>
<dbReference type="GeneTree" id="ENSGT00940000159266"/>
<dbReference type="PANTHER" id="PTHR11081:SF70">
    <property type="entry name" value="FLAP ENDONUCLEASE GEN HOMOLOG 1"/>
    <property type="match status" value="1"/>
</dbReference>
<dbReference type="InterPro" id="IPR029060">
    <property type="entry name" value="PIN-like_dom_sf"/>
</dbReference>
<dbReference type="PANTHER" id="PTHR11081">
    <property type="entry name" value="FLAP ENDONUCLEASE FAMILY MEMBER"/>
    <property type="match status" value="1"/>
</dbReference>
<keyword evidence="3" id="KW-1185">Reference proteome</keyword>
<feature type="domain" description="XPG N-terminal" evidence="1">
    <location>
        <begin position="1"/>
        <end position="58"/>
    </location>
</feature>
<name>A0A8C0R855_CANLU</name>
<dbReference type="Proteomes" id="UP000694391">
    <property type="component" value="Unplaced"/>
</dbReference>
<evidence type="ECO:0000313" key="3">
    <source>
        <dbReference type="Proteomes" id="UP000694391"/>
    </source>
</evidence>
<dbReference type="Gene3D" id="3.40.50.1010">
    <property type="entry name" value="5'-nuclease"/>
    <property type="match status" value="1"/>
</dbReference>
<reference evidence="2" key="2">
    <citation type="submission" date="2025-09" db="UniProtKB">
        <authorList>
            <consortium name="Ensembl"/>
        </authorList>
    </citation>
    <scope>IDENTIFICATION</scope>
</reference>
<dbReference type="GO" id="GO:0017108">
    <property type="term" value="F:5'-flap endonuclease activity"/>
    <property type="evidence" value="ECO:0007669"/>
    <property type="project" value="TreeGrafter"/>
</dbReference>
<dbReference type="Pfam" id="PF00752">
    <property type="entry name" value="XPG_N"/>
    <property type="match status" value="1"/>
</dbReference>
<dbReference type="InterPro" id="IPR006084">
    <property type="entry name" value="XPG/Rad2"/>
</dbReference>
<accession>A0A8C0R855</accession>
<dbReference type="AlphaFoldDB" id="A0A8C0R855"/>
<protein>
    <recommendedName>
        <fullName evidence="1">XPG N-terminal domain-containing protein</fullName>
    </recommendedName>
</protein>
<reference evidence="2" key="1">
    <citation type="submission" date="2025-08" db="UniProtKB">
        <authorList>
            <consortium name="Ensembl"/>
        </authorList>
    </citation>
    <scope>IDENTIFICATION</scope>
</reference>
<proteinExistence type="predicted"/>
<evidence type="ECO:0000313" key="2">
    <source>
        <dbReference type="Ensembl" id="ENSCAFP00020033550.1"/>
    </source>
</evidence>